<evidence type="ECO:0000313" key="10">
    <source>
        <dbReference type="Proteomes" id="UP000567179"/>
    </source>
</evidence>
<comment type="cofactor">
    <cofactor evidence="1">
        <name>Mg(2+)</name>
        <dbReference type="ChEBI" id="CHEBI:18420"/>
    </cofactor>
</comment>
<dbReference type="AlphaFoldDB" id="A0A8H5B9U7"/>
<dbReference type="Proteomes" id="UP000567179">
    <property type="component" value="Unassembled WGS sequence"/>
</dbReference>
<dbReference type="InterPro" id="IPR044878">
    <property type="entry name" value="UbiA_sf"/>
</dbReference>
<dbReference type="PANTHER" id="PTHR11048:SF28">
    <property type="entry name" value="4-HYDROXYBENZOATE POLYPRENYLTRANSFERASE, MITOCHONDRIAL"/>
    <property type="match status" value="1"/>
</dbReference>
<evidence type="ECO:0000256" key="3">
    <source>
        <dbReference type="ARBA" id="ARBA00005985"/>
    </source>
</evidence>
<keyword evidence="6 8" id="KW-1133">Transmembrane helix</keyword>
<comment type="subcellular location">
    <subcellularLocation>
        <location evidence="2">Membrane</location>
        <topology evidence="2">Multi-pass membrane protein</topology>
    </subcellularLocation>
</comment>
<reference evidence="9 10" key="1">
    <citation type="journal article" date="2020" name="ISME J.">
        <title>Uncovering the hidden diversity of litter-decomposition mechanisms in mushroom-forming fungi.</title>
        <authorList>
            <person name="Floudas D."/>
            <person name="Bentzer J."/>
            <person name="Ahren D."/>
            <person name="Johansson T."/>
            <person name="Persson P."/>
            <person name="Tunlid A."/>
        </authorList>
    </citation>
    <scope>NUCLEOTIDE SEQUENCE [LARGE SCALE GENOMIC DNA]</scope>
    <source>
        <strain evidence="9 10">CBS 101986</strain>
    </source>
</reference>
<comment type="caution">
    <text evidence="9">The sequence shown here is derived from an EMBL/GenBank/DDBJ whole genome shotgun (WGS) entry which is preliminary data.</text>
</comment>
<dbReference type="InterPro" id="IPR030470">
    <property type="entry name" value="UbiA_prenylTrfase_CS"/>
</dbReference>
<sequence length="141" mass="16040">MTSPRINSVSIMHYTRPYIELARLEKPTGSLLIFWPFEAWGLTMAAFRTHLPLKYYIPNLLRYLAAAIIIRSCGCTVNDIVDRNIDGNVSRTKKRPLPSGRISVRSALLFLVVQYLVGIVFFVAFLEGLALRTALWQLIPM</sequence>
<evidence type="ECO:0000256" key="1">
    <source>
        <dbReference type="ARBA" id="ARBA00001946"/>
    </source>
</evidence>
<keyword evidence="5 8" id="KW-0812">Transmembrane</keyword>
<evidence type="ECO:0000256" key="4">
    <source>
        <dbReference type="ARBA" id="ARBA00022679"/>
    </source>
</evidence>
<name>A0A8H5B9U7_9AGAR</name>
<dbReference type="PANTHER" id="PTHR11048">
    <property type="entry name" value="PRENYLTRANSFERASES"/>
    <property type="match status" value="1"/>
</dbReference>
<evidence type="ECO:0000256" key="6">
    <source>
        <dbReference type="ARBA" id="ARBA00022989"/>
    </source>
</evidence>
<comment type="similarity">
    <text evidence="3">Belongs to the UbiA prenyltransferase family.</text>
</comment>
<protein>
    <submittedName>
        <fullName evidence="9">Uncharacterized protein</fullName>
    </submittedName>
</protein>
<feature type="transmembrane region" description="Helical" evidence="8">
    <location>
        <begin position="102"/>
        <end position="126"/>
    </location>
</feature>
<dbReference type="Gene3D" id="1.10.357.140">
    <property type="entry name" value="UbiA prenyltransferase"/>
    <property type="match status" value="1"/>
</dbReference>
<accession>A0A8H5B9U7</accession>
<dbReference type="EMBL" id="JAACJJ010000029">
    <property type="protein sequence ID" value="KAF5319203.1"/>
    <property type="molecule type" value="Genomic_DNA"/>
</dbReference>
<dbReference type="GO" id="GO:0006744">
    <property type="term" value="P:ubiquinone biosynthetic process"/>
    <property type="evidence" value="ECO:0007669"/>
    <property type="project" value="TreeGrafter"/>
</dbReference>
<dbReference type="OrthoDB" id="18170at2759"/>
<organism evidence="9 10">
    <name type="scientific">Psilocybe cf. subviscida</name>
    <dbReference type="NCBI Taxonomy" id="2480587"/>
    <lineage>
        <taxon>Eukaryota</taxon>
        <taxon>Fungi</taxon>
        <taxon>Dikarya</taxon>
        <taxon>Basidiomycota</taxon>
        <taxon>Agaricomycotina</taxon>
        <taxon>Agaricomycetes</taxon>
        <taxon>Agaricomycetidae</taxon>
        <taxon>Agaricales</taxon>
        <taxon>Agaricineae</taxon>
        <taxon>Strophariaceae</taxon>
        <taxon>Psilocybe</taxon>
    </lineage>
</organism>
<gene>
    <name evidence="9" type="ORF">D9619_008538</name>
</gene>
<evidence type="ECO:0000313" key="9">
    <source>
        <dbReference type="EMBL" id="KAF5319203.1"/>
    </source>
</evidence>
<proteinExistence type="inferred from homology"/>
<dbReference type="Pfam" id="PF01040">
    <property type="entry name" value="UbiA"/>
    <property type="match status" value="1"/>
</dbReference>
<evidence type="ECO:0000256" key="7">
    <source>
        <dbReference type="ARBA" id="ARBA00023136"/>
    </source>
</evidence>
<evidence type="ECO:0000256" key="5">
    <source>
        <dbReference type="ARBA" id="ARBA00022692"/>
    </source>
</evidence>
<keyword evidence="4" id="KW-0808">Transferase</keyword>
<keyword evidence="10" id="KW-1185">Reference proteome</keyword>
<dbReference type="PROSITE" id="PS00943">
    <property type="entry name" value="UBIA"/>
    <property type="match status" value="1"/>
</dbReference>
<dbReference type="GO" id="GO:0016765">
    <property type="term" value="F:transferase activity, transferring alkyl or aryl (other than methyl) groups"/>
    <property type="evidence" value="ECO:0007669"/>
    <property type="project" value="InterPro"/>
</dbReference>
<dbReference type="InterPro" id="IPR039653">
    <property type="entry name" value="Prenyltransferase"/>
</dbReference>
<evidence type="ECO:0000256" key="8">
    <source>
        <dbReference type="SAM" id="Phobius"/>
    </source>
</evidence>
<dbReference type="GO" id="GO:0005886">
    <property type="term" value="C:plasma membrane"/>
    <property type="evidence" value="ECO:0007669"/>
    <property type="project" value="TreeGrafter"/>
</dbReference>
<evidence type="ECO:0000256" key="2">
    <source>
        <dbReference type="ARBA" id="ARBA00004141"/>
    </source>
</evidence>
<dbReference type="InterPro" id="IPR000537">
    <property type="entry name" value="UbiA_prenyltransferase"/>
</dbReference>
<keyword evidence="7 8" id="KW-0472">Membrane</keyword>